<dbReference type="Proteomes" id="UP001337580">
    <property type="component" value="Chromosome"/>
</dbReference>
<protein>
    <submittedName>
        <fullName evidence="3">Insulinase family protein</fullName>
    </submittedName>
</protein>
<dbReference type="Gene3D" id="3.30.830.10">
    <property type="entry name" value="Metalloenzyme, LuxS/M16 peptidase-like"/>
    <property type="match status" value="2"/>
</dbReference>
<dbReference type="InterPro" id="IPR011765">
    <property type="entry name" value="Pept_M16_N"/>
</dbReference>
<gene>
    <name evidence="3" type="ORF">CfP315_0051</name>
</gene>
<evidence type="ECO:0000259" key="1">
    <source>
        <dbReference type="Pfam" id="PF00675"/>
    </source>
</evidence>
<name>A0AA48HUF5_9FIRM</name>
<dbReference type="PANTHER" id="PTHR11851:SF134">
    <property type="entry name" value="ZINC-DEPENDENT PROTEASE"/>
    <property type="match status" value="1"/>
</dbReference>
<sequence length="427" mass="49653">MILQKERFFEKRLNEEYFFVEHSSGLKIYLFPKKNYNSTYAIFGTKYGSINEMFKTSENKIIKTPSGVAHYLEHKLFENEDCDVFSLFNKTGASANAYTSFDKTAYLFLCNNNFIESLKILLSFVQNPYFTKQNVDKEREIINQEIKMYRDDPESRVNHNLLKNLYLKHTIRQEIAGTVESVAKITPEILYECYNNFYNLKNMCLCVSGRFDVDETLDCIFRCLKNQNDFNLAEDFFEEEPDVIGSDYVRESMEVAMPVFNLGFKEKIDRKYSSMKDVIISEIILCALTFKSEKIYNELINNNLINISSFSCENFSGPYYSSFIFSGESDKVLQASETIKKNIRNIVNFGLSNDTFERAKKCVYAESVSALNSVSGIANNLLDFSFFNYEIFEYINKISDIDLKDVNGKIEQKFREDFSVLSVIDNN</sequence>
<dbReference type="PANTHER" id="PTHR11851">
    <property type="entry name" value="METALLOPROTEASE"/>
    <property type="match status" value="1"/>
</dbReference>
<reference evidence="3" key="1">
    <citation type="journal article" date="2023" name="ISME J.">
        <title>Emergence of putative energy parasites within Clostridia revealed by genome analysis of a novel endosymbiotic clade.</title>
        <authorList>
            <person name="Takahashi K."/>
            <person name="Kuwahara H."/>
            <person name="Horikawa Y."/>
            <person name="Izawa K."/>
            <person name="Kato D."/>
            <person name="Inagaki T."/>
            <person name="Yuki M."/>
            <person name="Ohkuma M."/>
            <person name="Hongoh Y."/>
        </authorList>
    </citation>
    <scope>NUCLEOTIDE SEQUENCE</scope>
    <source>
        <strain evidence="3">CfP3-15</strain>
    </source>
</reference>
<dbReference type="Pfam" id="PF05193">
    <property type="entry name" value="Peptidase_M16_C"/>
    <property type="match status" value="1"/>
</dbReference>
<dbReference type="SUPFAM" id="SSF63411">
    <property type="entry name" value="LuxS/MPP-like metallohydrolase"/>
    <property type="match status" value="2"/>
</dbReference>
<evidence type="ECO:0000259" key="2">
    <source>
        <dbReference type="Pfam" id="PF05193"/>
    </source>
</evidence>
<dbReference type="InterPro" id="IPR050361">
    <property type="entry name" value="MPP/UQCRC_Complex"/>
</dbReference>
<accession>A0AA48HUF5</accession>
<dbReference type="NCBIfam" id="NF047421">
    <property type="entry name" value="YfmH_fam"/>
    <property type="match status" value="1"/>
</dbReference>
<dbReference type="InterPro" id="IPR007863">
    <property type="entry name" value="Peptidase_M16_C"/>
</dbReference>
<dbReference type="EMBL" id="AP027924">
    <property type="protein sequence ID" value="BED91561.1"/>
    <property type="molecule type" value="Genomic_DNA"/>
</dbReference>
<evidence type="ECO:0000313" key="3">
    <source>
        <dbReference type="EMBL" id="BED91561.1"/>
    </source>
</evidence>
<proteinExistence type="predicted"/>
<dbReference type="GO" id="GO:0046872">
    <property type="term" value="F:metal ion binding"/>
    <property type="evidence" value="ECO:0007669"/>
    <property type="project" value="InterPro"/>
</dbReference>
<feature type="domain" description="Peptidase M16 N-terminal" evidence="1">
    <location>
        <begin position="66"/>
        <end position="178"/>
    </location>
</feature>
<dbReference type="Pfam" id="PF00675">
    <property type="entry name" value="Peptidase_M16"/>
    <property type="match status" value="1"/>
</dbReference>
<feature type="domain" description="Peptidase M16 C-terminal" evidence="2">
    <location>
        <begin position="184"/>
        <end position="361"/>
    </location>
</feature>
<dbReference type="InterPro" id="IPR011249">
    <property type="entry name" value="Metalloenz_LuxS/M16"/>
</dbReference>
<dbReference type="AlphaFoldDB" id="A0AA48HUF5"/>
<dbReference type="KEGG" id="ips:CfP315_0051"/>
<organism evidence="3">
    <name type="scientific">Candidatus Improbicoccus pseudotrichonymphae</name>
    <dbReference type="NCBI Taxonomy" id="3033792"/>
    <lineage>
        <taxon>Bacteria</taxon>
        <taxon>Bacillati</taxon>
        <taxon>Bacillota</taxon>
        <taxon>Clostridia</taxon>
        <taxon>Candidatus Improbicoccus</taxon>
    </lineage>
</organism>